<keyword evidence="7 13" id="KW-0067">ATP-binding</keyword>
<comment type="subcellular location">
    <subcellularLocation>
        <location evidence="1 13 14">Cytoplasm</location>
    </subcellularLocation>
</comment>
<dbReference type="GO" id="GO:0009380">
    <property type="term" value="C:excinuclease repair complex"/>
    <property type="evidence" value="ECO:0007669"/>
    <property type="project" value="InterPro"/>
</dbReference>
<dbReference type="GO" id="GO:0005524">
    <property type="term" value="F:ATP binding"/>
    <property type="evidence" value="ECO:0007669"/>
    <property type="project" value="UniProtKB-UniRule"/>
</dbReference>
<keyword evidence="4 13" id="KW-0547">Nucleotide-binding</keyword>
<evidence type="ECO:0000256" key="9">
    <source>
        <dbReference type="ARBA" id="ARBA00023204"/>
    </source>
</evidence>
<dbReference type="GO" id="GO:0016887">
    <property type="term" value="F:ATP hydrolysis activity"/>
    <property type="evidence" value="ECO:0007669"/>
    <property type="project" value="InterPro"/>
</dbReference>
<dbReference type="InterPro" id="IPR027417">
    <property type="entry name" value="P-loop_NTPase"/>
</dbReference>
<accession>A0A5R9RAY3</accession>
<evidence type="ECO:0000256" key="5">
    <source>
        <dbReference type="ARBA" id="ARBA00022763"/>
    </source>
</evidence>
<dbReference type="InterPro" id="IPR006935">
    <property type="entry name" value="Helicase/UvrB_N"/>
</dbReference>
<feature type="domain" description="Helicase ATP-binding" evidence="17">
    <location>
        <begin position="25"/>
        <end position="158"/>
    </location>
</feature>
<dbReference type="PROSITE" id="PS51192">
    <property type="entry name" value="HELICASE_ATP_BIND_1"/>
    <property type="match status" value="1"/>
</dbReference>
<evidence type="ECO:0000259" key="17">
    <source>
        <dbReference type="PROSITE" id="PS51192"/>
    </source>
</evidence>
<dbReference type="PROSITE" id="PS51194">
    <property type="entry name" value="HELICASE_CTER"/>
    <property type="match status" value="1"/>
</dbReference>
<keyword evidence="20" id="KW-1185">Reference proteome</keyword>
<evidence type="ECO:0000256" key="8">
    <source>
        <dbReference type="ARBA" id="ARBA00022881"/>
    </source>
</evidence>
<sequence length="671" mass="76129">MSIFQLDSRFEPAGDQPEAIRQMVEGLEAGLSHQTLLGVTGSGKTFSIANVISQVQRPTMVLAPNKTLAAQLYGEFKTFFPNNAVEYFVSYYDYYQPEAYVPSSDTYIEKDSSINDHIEQMRLSATKALLERKDAIIVCTVSSIYGLGDPASYLKMVLHLDRGDKMDQRELLRRLTSLQYTRNDMDFARATFRVRGDVIDVFPAESDLEAIRIELFDDEVENIAAFDPLTGEVLTKLPRFTFYPKSHYVTPRETLLEAVEHIKAELKQRLDYLRSNNKLVEAQRLEQRTRFDLEMILELGYCNGIENYSRYLSGRGPGEPPPTLYDYLPDNALLVIDESHVSVPQVGAMYKGDRSRKETLVEYGFRLPSALDNRPLRFEEWEAISPQTIFVSATPGPYEDQHAGRVVEQVVRPTGLVDPEVEIRPATTQVDDLLSEIGKRVALDQRVLVTTLTKRMAEDLTDYLGDHDVRVRYLHSDIDTVERVEIIRDLRLGKFDVLVGINLLREGLDMPEVALVAILDADKEGFLRSERSLIQTIGRAARNLHGKAILYADNITGSMQRAINETERRRTKQLEFNAKHGIVPKGVKKDIKDILEGAVVPGAKGKRRSLAKVAEESGRYENELRTPEEVGKRIKQLEERMYQLARDLEFEAAAGVRDEIGKLRDRMVSMG</sequence>
<dbReference type="InterPro" id="IPR014001">
    <property type="entry name" value="Helicase_ATP-bd"/>
</dbReference>
<dbReference type="CDD" id="cd18790">
    <property type="entry name" value="SF2_C_UvrB"/>
    <property type="match status" value="1"/>
</dbReference>
<dbReference type="SMART" id="SM00487">
    <property type="entry name" value="DEXDc"/>
    <property type="match status" value="1"/>
</dbReference>
<keyword evidence="5 13" id="KW-0227">DNA damage</keyword>
<gene>
    <name evidence="13 19" type="primary">uvrB</name>
    <name evidence="19" type="ORF">FAS41_05440</name>
</gene>
<feature type="binding site" evidence="13">
    <location>
        <begin position="38"/>
        <end position="45"/>
    </location>
    <ligand>
        <name>ATP</name>
        <dbReference type="ChEBI" id="CHEBI:30616"/>
    </ligand>
</feature>
<dbReference type="FunFam" id="3.40.50.300:FF:000477">
    <property type="entry name" value="UvrABC system protein B"/>
    <property type="match status" value="1"/>
</dbReference>
<feature type="domain" description="UVR" evidence="16">
    <location>
        <begin position="631"/>
        <end position="666"/>
    </location>
</feature>
<evidence type="ECO:0000256" key="3">
    <source>
        <dbReference type="ARBA" id="ARBA00022490"/>
    </source>
</evidence>
<dbReference type="Pfam" id="PF04851">
    <property type="entry name" value="ResIII"/>
    <property type="match status" value="1"/>
</dbReference>
<keyword evidence="10 13" id="KW-0742">SOS response</keyword>
<keyword evidence="15" id="KW-0175">Coiled coil</keyword>
<dbReference type="GO" id="GO:0006289">
    <property type="term" value="P:nucleotide-excision repair"/>
    <property type="evidence" value="ECO:0007669"/>
    <property type="project" value="UniProtKB-UniRule"/>
</dbReference>
<dbReference type="NCBIfam" id="TIGR00631">
    <property type="entry name" value="uvrb"/>
    <property type="match status" value="1"/>
</dbReference>
<dbReference type="GO" id="GO:0003677">
    <property type="term" value="F:DNA binding"/>
    <property type="evidence" value="ECO:0007669"/>
    <property type="project" value="UniProtKB-UniRule"/>
</dbReference>
<dbReference type="InterPro" id="IPR041471">
    <property type="entry name" value="UvrB_inter"/>
</dbReference>
<evidence type="ECO:0000313" key="20">
    <source>
        <dbReference type="Proteomes" id="UP000306635"/>
    </source>
</evidence>
<reference evidence="19 20" key="1">
    <citation type="submission" date="2019-04" db="EMBL/GenBank/DDBJ databases">
        <authorList>
            <person name="Li M."/>
        </authorList>
    </citation>
    <scope>NUCLEOTIDE SEQUENCE [LARGE SCALE GENOMIC DNA]</scope>
    <source>
        <strain evidence="19 20">LAM1902</strain>
    </source>
</reference>
<evidence type="ECO:0000259" key="18">
    <source>
        <dbReference type="PROSITE" id="PS51194"/>
    </source>
</evidence>
<dbReference type="OrthoDB" id="9806651at2"/>
<dbReference type="NCBIfam" id="NF003673">
    <property type="entry name" value="PRK05298.1"/>
    <property type="match status" value="1"/>
</dbReference>
<comment type="domain">
    <text evidence="13">The beta-hairpin motif is involved in DNA binding.</text>
</comment>
<dbReference type="SUPFAM" id="SSF46600">
    <property type="entry name" value="C-terminal UvrC-binding domain of UvrB"/>
    <property type="match status" value="1"/>
</dbReference>
<dbReference type="InterPro" id="IPR036876">
    <property type="entry name" value="UVR_dom_sf"/>
</dbReference>
<evidence type="ECO:0000256" key="10">
    <source>
        <dbReference type="ARBA" id="ARBA00023236"/>
    </source>
</evidence>
<comment type="caution">
    <text evidence="19">The sequence shown here is derived from an EMBL/GenBank/DDBJ whole genome shotgun (WGS) entry which is preliminary data.</text>
</comment>
<dbReference type="RefSeq" id="WP_138520594.1">
    <property type="nucleotide sequence ID" value="NZ_JAOCBK010000006.1"/>
</dbReference>
<evidence type="ECO:0000256" key="13">
    <source>
        <dbReference type="HAMAP-Rule" id="MF_00204"/>
    </source>
</evidence>
<dbReference type="InterPro" id="IPR024759">
    <property type="entry name" value="UvrB_YAD/RRR_dom"/>
</dbReference>
<evidence type="ECO:0000256" key="11">
    <source>
        <dbReference type="ARBA" id="ARBA00026033"/>
    </source>
</evidence>
<dbReference type="Pfam" id="PF12344">
    <property type="entry name" value="UvrB"/>
    <property type="match status" value="1"/>
</dbReference>
<comment type="function">
    <text evidence="13">The UvrABC repair system catalyzes the recognition and processing of DNA lesions. A damage recognition complex composed of 2 UvrA and 2 UvrB subunits scans DNA for abnormalities. Upon binding of the UvrA(2)B(2) complex to a putative damaged site, the DNA wraps around one UvrB monomer. DNA wrap is dependent on ATP binding by UvrB and probably causes local melting of the DNA helix, facilitating insertion of UvrB beta-hairpin between the DNA strands. Then UvrB probes one DNA strand for the presence of a lesion. If a lesion is found the UvrA subunits dissociate and the UvrB-DNA preincision complex is formed. This complex is subsequently bound by UvrC and the second UvrB is released. If no lesion is found, the DNA wraps around the other UvrB subunit that will check the other stand for damage.</text>
</comment>
<dbReference type="PANTHER" id="PTHR24029">
    <property type="entry name" value="UVRABC SYSTEM PROTEIN B"/>
    <property type="match status" value="1"/>
</dbReference>
<keyword evidence="3 13" id="KW-0963">Cytoplasm</keyword>
<dbReference type="Proteomes" id="UP000306635">
    <property type="component" value="Unassembled WGS sequence"/>
</dbReference>
<dbReference type="Pfam" id="PF17757">
    <property type="entry name" value="UvrB_inter"/>
    <property type="match status" value="1"/>
</dbReference>
<keyword evidence="6 13" id="KW-0228">DNA excision</keyword>
<dbReference type="InterPro" id="IPR001943">
    <property type="entry name" value="UVR_dom"/>
</dbReference>
<dbReference type="EMBL" id="SWDV01000003">
    <property type="protein sequence ID" value="TLX80333.1"/>
    <property type="molecule type" value="Genomic_DNA"/>
</dbReference>
<dbReference type="PROSITE" id="PS50151">
    <property type="entry name" value="UVR"/>
    <property type="match status" value="1"/>
</dbReference>
<dbReference type="GO" id="GO:0005737">
    <property type="term" value="C:cytoplasm"/>
    <property type="evidence" value="ECO:0007669"/>
    <property type="project" value="UniProtKB-SubCell"/>
</dbReference>
<dbReference type="InterPro" id="IPR001650">
    <property type="entry name" value="Helicase_C-like"/>
</dbReference>
<evidence type="ECO:0000256" key="7">
    <source>
        <dbReference type="ARBA" id="ARBA00022840"/>
    </source>
</evidence>
<feature type="short sequence motif" description="Beta-hairpin" evidence="13">
    <location>
        <begin position="91"/>
        <end position="114"/>
    </location>
</feature>
<dbReference type="AlphaFoldDB" id="A0A5R9RAY3"/>
<evidence type="ECO:0000256" key="2">
    <source>
        <dbReference type="ARBA" id="ARBA00008533"/>
    </source>
</evidence>
<dbReference type="Gene3D" id="3.40.50.300">
    <property type="entry name" value="P-loop containing nucleotide triphosphate hydrolases"/>
    <property type="match status" value="3"/>
</dbReference>
<evidence type="ECO:0000256" key="4">
    <source>
        <dbReference type="ARBA" id="ARBA00022741"/>
    </source>
</evidence>
<keyword evidence="9 13" id="KW-0234">DNA repair</keyword>
<evidence type="ECO:0000256" key="14">
    <source>
        <dbReference type="RuleBase" id="RU003587"/>
    </source>
</evidence>
<dbReference type="Pfam" id="PF00271">
    <property type="entry name" value="Helicase_C"/>
    <property type="match status" value="1"/>
</dbReference>
<comment type="subunit">
    <text evidence="11 13 14">Forms a heterotetramer with UvrA during the search for lesions. Interacts with UvrC in an incision complex.</text>
</comment>
<dbReference type="InterPro" id="IPR004807">
    <property type="entry name" value="UvrB"/>
</dbReference>
<evidence type="ECO:0000256" key="1">
    <source>
        <dbReference type="ARBA" id="ARBA00004496"/>
    </source>
</evidence>
<dbReference type="SMART" id="SM00490">
    <property type="entry name" value="HELICc"/>
    <property type="match status" value="1"/>
</dbReference>
<dbReference type="SUPFAM" id="SSF52540">
    <property type="entry name" value="P-loop containing nucleoside triphosphate hydrolases"/>
    <property type="match status" value="2"/>
</dbReference>
<dbReference type="GO" id="GO:0009432">
    <property type="term" value="P:SOS response"/>
    <property type="evidence" value="ECO:0007669"/>
    <property type="project" value="UniProtKB-UniRule"/>
</dbReference>
<feature type="coiled-coil region" evidence="15">
    <location>
        <begin position="256"/>
        <end position="283"/>
    </location>
</feature>
<keyword evidence="8 13" id="KW-0267">Excision nuclease</keyword>
<dbReference type="Gene3D" id="4.10.860.10">
    <property type="entry name" value="UVR domain"/>
    <property type="match status" value="1"/>
</dbReference>
<dbReference type="GO" id="GO:0009381">
    <property type="term" value="F:excinuclease ABC activity"/>
    <property type="evidence" value="ECO:0007669"/>
    <property type="project" value="UniProtKB-UniRule"/>
</dbReference>
<dbReference type="PANTHER" id="PTHR24029:SF0">
    <property type="entry name" value="UVRABC SYSTEM PROTEIN B"/>
    <property type="match status" value="1"/>
</dbReference>
<protein>
    <recommendedName>
        <fullName evidence="12 13">UvrABC system protein B</fullName>
        <shortName evidence="13">Protein UvrB</shortName>
    </recommendedName>
    <alternativeName>
        <fullName evidence="13">Excinuclease ABC subunit B</fullName>
    </alternativeName>
</protein>
<name>A0A5R9RAY3_9PSED</name>
<feature type="domain" description="Helicase C-terminal" evidence="18">
    <location>
        <begin position="429"/>
        <end position="582"/>
    </location>
</feature>
<comment type="similarity">
    <text evidence="2 13 14">Belongs to the UvrB family.</text>
</comment>
<evidence type="ECO:0000259" key="16">
    <source>
        <dbReference type="PROSITE" id="PS50151"/>
    </source>
</evidence>
<proteinExistence type="inferred from homology"/>
<organism evidence="19 20">
    <name type="scientific">Pseudomonas nicosulfuronedens</name>
    <dbReference type="NCBI Taxonomy" id="2571105"/>
    <lineage>
        <taxon>Bacteria</taxon>
        <taxon>Pseudomonadati</taxon>
        <taxon>Pseudomonadota</taxon>
        <taxon>Gammaproteobacteria</taxon>
        <taxon>Pseudomonadales</taxon>
        <taxon>Pseudomonadaceae</taxon>
        <taxon>Pseudomonas</taxon>
    </lineage>
</organism>
<evidence type="ECO:0000256" key="12">
    <source>
        <dbReference type="ARBA" id="ARBA00029504"/>
    </source>
</evidence>
<dbReference type="CDD" id="cd17916">
    <property type="entry name" value="DEXHc_UvrB"/>
    <property type="match status" value="1"/>
</dbReference>
<dbReference type="HAMAP" id="MF_00204">
    <property type="entry name" value="UvrB"/>
    <property type="match status" value="1"/>
</dbReference>
<dbReference type="Pfam" id="PF02151">
    <property type="entry name" value="UVR"/>
    <property type="match status" value="1"/>
</dbReference>
<evidence type="ECO:0000256" key="6">
    <source>
        <dbReference type="ARBA" id="ARBA00022769"/>
    </source>
</evidence>
<evidence type="ECO:0000313" key="19">
    <source>
        <dbReference type="EMBL" id="TLX80333.1"/>
    </source>
</evidence>
<evidence type="ECO:0000256" key="15">
    <source>
        <dbReference type="SAM" id="Coils"/>
    </source>
</evidence>
<dbReference type="Gene3D" id="6.10.140.240">
    <property type="match status" value="1"/>
</dbReference>